<dbReference type="Proteomes" id="UP000192940">
    <property type="component" value="Chromosome I"/>
</dbReference>
<dbReference type="STRING" id="1313296.SAMN05661091_2827"/>
<evidence type="ECO:0000256" key="1">
    <source>
        <dbReference type="ARBA" id="ARBA00023015"/>
    </source>
</evidence>
<evidence type="ECO:0000259" key="4">
    <source>
        <dbReference type="PROSITE" id="PS01124"/>
    </source>
</evidence>
<dbReference type="Pfam" id="PF12625">
    <property type="entry name" value="Arabinose_bd"/>
    <property type="match status" value="1"/>
</dbReference>
<dbReference type="PANTHER" id="PTHR47894:SF1">
    <property type="entry name" value="HTH-TYPE TRANSCRIPTIONAL REGULATOR VQSM"/>
    <property type="match status" value="1"/>
</dbReference>
<dbReference type="Pfam" id="PF12833">
    <property type="entry name" value="HTH_18"/>
    <property type="match status" value="1"/>
</dbReference>
<dbReference type="SMART" id="SM00342">
    <property type="entry name" value="HTH_ARAC"/>
    <property type="match status" value="1"/>
</dbReference>
<dbReference type="InterPro" id="IPR009057">
    <property type="entry name" value="Homeodomain-like_sf"/>
</dbReference>
<dbReference type="SUPFAM" id="SSF46689">
    <property type="entry name" value="Homeodomain-like"/>
    <property type="match status" value="1"/>
</dbReference>
<evidence type="ECO:0000313" key="6">
    <source>
        <dbReference type="Proteomes" id="UP000192940"/>
    </source>
</evidence>
<dbReference type="GO" id="GO:0003700">
    <property type="term" value="F:DNA-binding transcription factor activity"/>
    <property type="evidence" value="ECO:0007669"/>
    <property type="project" value="InterPro"/>
</dbReference>
<organism evidence="5 6">
    <name type="scientific">Paenibacillus uliginis N3/975</name>
    <dbReference type="NCBI Taxonomy" id="1313296"/>
    <lineage>
        <taxon>Bacteria</taxon>
        <taxon>Bacillati</taxon>
        <taxon>Bacillota</taxon>
        <taxon>Bacilli</taxon>
        <taxon>Bacillales</taxon>
        <taxon>Paenibacillaceae</taxon>
        <taxon>Paenibacillus</taxon>
    </lineage>
</organism>
<evidence type="ECO:0000256" key="3">
    <source>
        <dbReference type="ARBA" id="ARBA00023163"/>
    </source>
</evidence>
<feature type="domain" description="HTH araC/xylS-type" evidence="4">
    <location>
        <begin position="225"/>
        <end position="323"/>
    </location>
</feature>
<keyword evidence="3" id="KW-0804">Transcription</keyword>
<sequence length="330" mass="38425">MVYPIMKTIVHKGYEIEKYFKYASFDRSLLQNTEARITEEELERLMIAAANYTQDNHFGVHQGQIIELADMGILGYVMLHSKTIVDALTAYQRYNVILCNVFNLDWEVEGDDVLIRFFLQHPVQTSRHVVEEMASSLYHKINKLSNQHIPLHEIRFTHGAPADTWPYMAVFGKVPRFGGKDNVLRMSKEVLKYPILYSDARLLGVFENMARETKDELTQASTFSDRVVQWMKECVPSFFPTLQQTAEYFKISTRTLQHKLKAEQTSYNELSVKVRKELAMIYLQKREYSIGDIAYLLYFSEPSAFQSAFKKWTGLSPGQYRTKARNRIVP</sequence>
<dbReference type="AlphaFoldDB" id="A0A1X7HED4"/>
<dbReference type="PANTHER" id="PTHR47894">
    <property type="entry name" value="HTH-TYPE TRANSCRIPTIONAL REGULATOR GADX"/>
    <property type="match status" value="1"/>
</dbReference>
<evidence type="ECO:0000313" key="5">
    <source>
        <dbReference type="EMBL" id="SMF85015.1"/>
    </source>
</evidence>
<gene>
    <name evidence="5" type="ORF">SAMN05661091_2827</name>
</gene>
<dbReference type="InterPro" id="IPR032687">
    <property type="entry name" value="AraC-type_N"/>
</dbReference>
<dbReference type="RefSeq" id="WP_425298612.1">
    <property type="nucleotide sequence ID" value="NZ_LT840184.1"/>
</dbReference>
<keyword evidence="6" id="KW-1185">Reference proteome</keyword>
<dbReference type="GO" id="GO:0000976">
    <property type="term" value="F:transcription cis-regulatory region binding"/>
    <property type="evidence" value="ECO:0007669"/>
    <property type="project" value="TreeGrafter"/>
</dbReference>
<dbReference type="PROSITE" id="PS01124">
    <property type="entry name" value="HTH_ARAC_FAMILY_2"/>
    <property type="match status" value="1"/>
</dbReference>
<dbReference type="InterPro" id="IPR018060">
    <property type="entry name" value="HTH_AraC"/>
</dbReference>
<name>A0A1X7HED4_9BACL</name>
<reference evidence="5 6" key="1">
    <citation type="submission" date="2017-04" db="EMBL/GenBank/DDBJ databases">
        <authorList>
            <person name="Afonso C.L."/>
            <person name="Miller P.J."/>
            <person name="Scott M.A."/>
            <person name="Spackman E."/>
            <person name="Goraichik I."/>
            <person name="Dimitrov K.M."/>
            <person name="Suarez D.L."/>
            <person name="Swayne D.E."/>
        </authorList>
    </citation>
    <scope>NUCLEOTIDE SEQUENCE [LARGE SCALE GENOMIC DNA]</scope>
    <source>
        <strain evidence="5 6">N3/975</strain>
    </source>
</reference>
<evidence type="ECO:0000256" key="2">
    <source>
        <dbReference type="ARBA" id="ARBA00023125"/>
    </source>
</evidence>
<keyword evidence="1" id="KW-0805">Transcription regulation</keyword>
<accession>A0A1X7HED4</accession>
<dbReference type="EMBL" id="LT840184">
    <property type="protein sequence ID" value="SMF85015.1"/>
    <property type="molecule type" value="Genomic_DNA"/>
</dbReference>
<keyword evidence="2 5" id="KW-0238">DNA-binding</keyword>
<proteinExistence type="predicted"/>
<dbReference type="Gene3D" id="1.10.10.60">
    <property type="entry name" value="Homeodomain-like"/>
    <property type="match status" value="1"/>
</dbReference>
<protein>
    <submittedName>
        <fullName evidence="5">AraC-type DNA-binding protein</fullName>
    </submittedName>
</protein>
<dbReference type="GO" id="GO:0005829">
    <property type="term" value="C:cytosol"/>
    <property type="evidence" value="ECO:0007669"/>
    <property type="project" value="TreeGrafter"/>
</dbReference>